<evidence type="ECO:0000313" key="4">
    <source>
        <dbReference type="EnsemblMetazoa" id="ISCW022476-PA"/>
    </source>
</evidence>
<dbReference type="EMBL" id="ABJB010188905">
    <property type="status" value="NOT_ANNOTATED_CDS"/>
    <property type="molecule type" value="Genomic_DNA"/>
</dbReference>
<dbReference type="PANTHER" id="PTHR38487:SF1">
    <property type="entry name" value="PROTEIN ZIP4 HOMOLOG"/>
    <property type="match status" value="1"/>
</dbReference>
<dbReference type="GO" id="GO:0051321">
    <property type="term" value="P:meiotic cell cycle"/>
    <property type="evidence" value="ECO:0007669"/>
    <property type="project" value="UniProtKB-KW"/>
</dbReference>
<dbReference type="AlphaFoldDB" id="B7QCH6"/>
<gene>
    <name evidence="3" type="ORF">IscW_ISCW022476</name>
</gene>
<dbReference type="PaxDb" id="6945-B7QCH6"/>
<reference evidence="4" key="2">
    <citation type="submission" date="2020-05" db="UniProtKB">
        <authorList>
            <consortium name="EnsemblMetazoa"/>
        </authorList>
    </citation>
    <scope>IDENTIFICATION</scope>
    <source>
        <strain evidence="4">wikel</strain>
    </source>
</reference>
<dbReference type="VEuPathDB" id="VectorBase:ISCP_018040"/>
<accession>B7QCH6</accession>
<dbReference type="EnsemblMetazoa" id="ISCW022476-RA">
    <property type="protein sequence ID" value="ISCW022476-PA"/>
    <property type="gene ID" value="ISCW022476"/>
</dbReference>
<keyword evidence="5" id="KW-1185">Reference proteome</keyword>
<proteinExistence type="predicted"/>
<dbReference type="STRING" id="6945.B7QCH6"/>
<sequence length="874" mass="98276">MTTERNFKEMIKESAEKMRDILCFINSSEKTTDTDLRFNEIKIGLAKAFGTSVDPESSEGLLSVLEDSVRIITNEYFSKSTGDAQRLLLNKCVDVFSDITGRVLRVHDPDSERYVRALQSRVQTLEVIVQILLKLRSYAELKIYTHCLAEQLEALKNAELSTGLETDKLRVRHAESVLQICRLENSARVALHSDATLECLYVARNVCSDEFPQLQKYLSLRAFAMGLDCYKNGHSEHAVTYFRESFRLGKKLTNVDRQADTLYLLGCAYLRWNKEEHWEKAVNALDMAMLHQPGILKHLTKKLEALYTSGNDKSIANTLDCILKHKEMTVKSALDIHKSLKANSLAEKAIEFLQRAYIRFGQDEDSLQVLLELLKAELKSENLDRASVTFQRVLVQGSKAQLKCRDELKQLARFLYQYGCQQAEAGNVEDAVEWLKNCDMLMGEFDEAFSADDPDDASVLDMADVKLGFAYWSAKLGKLDGVKEALQQYKGPDNVLRQYLMLKIAVQEDSSTSAMEAARLLLSLVKQSNGLERETTYRKVTSAIVHLCSYAMQTRRTELVGHLLRQIGAPPETNPSMAAIQLKCLQCAAGLCFATFGDNQNVYDIVIQCAERASAIFNVCNPAHLYESAEQKAWFASACWSLALQPEVSLQQQFRLFSHSFQLALSSRHHFAAGQLKTYATMALLSSVSASRQATDMELKLSILRNVRSVAQEYKKAFPKWRESEDSALMVLQAEFEAAVNSSAKDSARVVDEVLAYPGADSDLLEGFVTVCQALLDSCDDSGLSACVEEILKLSLMHGSSYPEAELVWMMTTAWNGGLRRLVEGNVQSAELRLRDGVRILRSLPTLRPAYERKLLADFRRLLPNVKLDDDDSQ</sequence>
<dbReference type="Gene3D" id="1.25.40.10">
    <property type="entry name" value="Tetratricopeptide repeat domain"/>
    <property type="match status" value="1"/>
</dbReference>
<evidence type="ECO:0000313" key="5">
    <source>
        <dbReference type="Proteomes" id="UP000001555"/>
    </source>
</evidence>
<protein>
    <recommendedName>
        <fullName evidence="2">Protein ZIP4 homolog</fullName>
    </recommendedName>
</protein>
<reference evidence="3 5" key="1">
    <citation type="submission" date="2008-03" db="EMBL/GenBank/DDBJ databases">
        <title>Annotation of Ixodes scapularis.</title>
        <authorList>
            <consortium name="Ixodes scapularis Genome Project Consortium"/>
            <person name="Caler E."/>
            <person name="Hannick L.I."/>
            <person name="Bidwell S."/>
            <person name="Joardar V."/>
            <person name="Thiagarajan M."/>
            <person name="Amedeo P."/>
            <person name="Galinsky K.J."/>
            <person name="Schobel S."/>
            <person name="Inman J."/>
            <person name="Hostetler J."/>
            <person name="Miller J."/>
            <person name="Hammond M."/>
            <person name="Megy K."/>
            <person name="Lawson D."/>
            <person name="Kodira C."/>
            <person name="Sutton G."/>
            <person name="Meyer J."/>
            <person name="Hill C.A."/>
            <person name="Birren B."/>
            <person name="Nene V."/>
            <person name="Collins F."/>
            <person name="Alarcon-Chaidez F."/>
            <person name="Wikel S."/>
            <person name="Strausberg R."/>
        </authorList>
    </citation>
    <scope>NUCLEOTIDE SEQUENCE [LARGE SCALE GENOMIC DNA]</scope>
    <source>
        <strain evidence="5">Wikel</strain>
        <strain evidence="3">Wikel colony</strain>
    </source>
</reference>
<dbReference type="HOGENOM" id="CLU_328803_0_0_1"/>
<dbReference type="InParanoid" id="B7QCH6"/>
<evidence type="ECO:0000313" key="3">
    <source>
        <dbReference type="EMBL" id="EEC16548.1"/>
    </source>
</evidence>
<dbReference type="EMBL" id="DS907896">
    <property type="protein sequence ID" value="EEC16548.1"/>
    <property type="molecule type" value="Genomic_DNA"/>
</dbReference>
<evidence type="ECO:0000256" key="2">
    <source>
        <dbReference type="ARBA" id="ARBA00031845"/>
    </source>
</evidence>
<dbReference type="VEuPathDB" id="VectorBase:ISCW022476"/>
<dbReference type="VEuPathDB" id="VectorBase:ISCI022476"/>
<name>B7QCH6_IXOSC</name>
<organism>
    <name type="scientific">Ixodes scapularis</name>
    <name type="common">Black-legged tick</name>
    <name type="synonym">Deer tick</name>
    <dbReference type="NCBI Taxonomy" id="6945"/>
    <lineage>
        <taxon>Eukaryota</taxon>
        <taxon>Metazoa</taxon>
        <taxon>Ecdysozoa</taxon>
        <taxon>Arthropoda</taxon>
        <taxon>Chelicerata</taxon>
        <taxon>Arachnida</taxon>
        <taxon>Acari</taxon>
        <taxon>Parasitiformes</taxon>
        <taxon>Ixodida</taxon>
        <taxon>Ixodoidea</taxon>
        <taxon>Ixodidae</taxon>
        <taxon>Ixodinae</taxon>
        <taxon>Ixodes</taxon>
    </lineage>
</organism>
<dbReference type="Pfam" id="PF08631">
    <property type="entry name" value="SPO22"/>
    <property type="match status" value="1"/>
</dbReference>
<keyword evidence="1" id="KW-0469">Meiosis</keyword>
<evidence type="ECO:0000256" key="1">
    <source>
        <dbReference type="ARBA" id="ARBA00023254"/>
    </source>
</evidence>
<dbReference type="InterPro" id="IPR011990">
    <property type="entry name" value="TPR-like_helical_dom_sf"/>
</dbReference>
<dbReference type="OrthoDB" id="6499872at2759"/>
<dbReference type="PANTHER" id="PTHR38487">
    <property type="entry name" value="TESTIS EXPRESSED 11"/>
    <property type="match status" value="1"/>
</dbReference>
<dbReference type="SUPFAM" id="SSF48452">
    <property type="entry name" value="TPR-like"/>
    <property type="match status" value="1"/>
</dbReference>
<dbReference type="Proteomes" id="UP000001555">
    <property type="component" value="Unassembled WGS sequence"/>
</dbReference>
<dbReference type="InterPro" id="IPR013940">
    <property type="entry name" value="Spo22/ZIP4/TEX11"/>
</dbReference>